<evidence type="ECO:0000313" key="2">
    <source>
        <dbReference type="Proteomes" id="UP000267096"/>
    </source>
</evidence>
<dbReference type="EMBL" id="UYRR01032865">
    <property type="protein sequence ID" value="VDK57034.1"/>
    <property type="molecule type" value="Genomic_DNA"/>
</dbReference>
<proteinExistence type="predicted"/>
<gene>
    <name evidence="1" type="ORF">ASIM_LOCUS16169</name>
</gene>
<keyword evidence="2" id="KW-1185">Reference proteome</keyword>
<dbReference type="OrthoDB" id="5811517at2759"/>
<evidence type="ECO:0000313" key="3">
    <source>
        <dbReference type="WBParaSite" id="ASIM_0001676201-mRNA-1"/>
    </source>
</evidence>
<protein>
    <submittedName>
        <fullName evidence="3">Saposin B-type domain-containing protein</fullName>
    </submittedName>
</protein>
<dbReference type="WBParaSite" id="ASIM_0001676201-mRNA-1">
    <property type="protein sequence ID" value="ASIM_0001676201-mRNA-1"/>
    <property type="gene ID" value="ASIM_0001676201"/>
</dbReference>
<reference evidence="1 2" key="2">
    <citation type="submission" date="2018-11" db="EMBL/GenBank/DDBJ databases">
        <authorList>
            <consortium name="Pathogen Informatics"/>
        </authorList>
    </citation>
    <scope>NUCLEOTIDE SEQUENCE [LARGE SCALE GENOMIC DNA]</scope>
</reference>
<reference evidence="3" key="1">
    <citation type="submission" date="2017-02" db="UniProtKB">
        <authorList>
            <consortium name="WormBaseParasite"/>
        </authorList>
    </citation>
    <scope>IDENTIFICATION</scope>
</reference>
<dbReference type="AlphaFoldDB" id="A0A0M3K721"/>
<name>A0A0M3K721_ANISI</name>
<dbReference type="Proteomes" id="UP000267096">
    <property type="component" value="Unassembled WGS sequence"/>
</dbReference>
<accession>A0A0M3K721</accession>
<organism evidence="3">
    <name type="scientific">Anisakis simplex</name>
    <name type="common">Herring worm</name>
    <dbReference type="NCBI Taxonomy" id="6269"/>
    <lineage>
        <taxon>Eukaryota</taxon>
        <taxon>Metazoa</taxon>
        <taxon>Ecdysozoa</taxon>
        <taxon>Nematoda</taxon>
        <taxon>Chromadorea</taxon>
        <taxon>Rhabditida</taxon>
        <taxon>Spirurina</taxon>
        <taxon>Ascaridomorpha</taxon>
        <taxon>Ascaridoidea</taxon>
        <taxon>Anisakidae</taxon>
        <taxon>Anisakis</taxon>
        <taxon>Anisakis simplex complex</taxon>
    </lineage>
</organism>
<sequence length="392" mass="44587">MDASELDGKAWGRNGPLKNCKLCRTFADAIVTATLYTPPEEAKCFLGEIVQAVIREGNDCIMEKNPDFPGLPASPIIEKPMHKDIEDLIDDISNFIIVHSRIQKCANEDPEAANTTTKCIEKPFPGFLEKHKSCSHFIHIDHFATELLYNEMRVMGLTDDFDRLISLRLKGTQTVNCAERYGWLRLSLKHRLPWLTVSNKSPSQSVEMMLISLLRDCVQAIPNKCRKELNVLKDAICLCVQDARAEVRRRFERLTQSFHLAVQSRVDREKAIGKGGQIESCVEKIRSFMKTNANDWYEVVDSATSKCLKSNPMRRSVGIKPLLHVGCKKVENLFGIFQAFQKEHAIKISTMFQILHDKTGIYMKQLSEAFDFVGYLIDAITNRSSRICNIDQ</sequence>
<evidence type="ECO:0000313" key="1">
    <source>
        <dbReference type="EMBL" id="VDK57034.1"/>
    </source>
</evidence>